<dbReference type="PANTHER" id="PTHR21716">
    <property type="entry name" value="TRANSMEMBRANE PROTEIN"/>
    <property type="match status" value="1"/>
</dbReference>
<dbReference type="InterPro" id="IPR002549">
    <property type="entry name" value="AI-2E-like"/>
</dbReference>
<evidence type="ECO:0000313" key="9">
    <source>
        <dbReference type="Proteomes" id="UP000003947"/>
    </source>
</evidence>
<evidence type="ECO:0000256" key="2">
    <source>
        <dbReference type="ARBA" id="ARBA00009773"/>
    </source>
</evidence>
<reference evidence="8 9" key="1">
    <citation type="submission" date="2012-02" db="EMBL/GenBank/DDBJ databases">
        <title>Improved High-Quality Draft sequence of Microvirga sp. WSM3557.</title>
        <authorList>
            <consortium name="US DOE Joint Genome Institute"/>
            <person name="Lucas S."/>
            <person name="Han J."/>
            <person name="Lapidus A."/>
            <person name="Cheng J.-F."/>
            <person name="Goodwin L."/>
            <person name="Pitluck S."/>
            <person name="Peters L."/>
            <person name="Zhang X."/>
            <person name="Detter J.C."/>
            <person name="Han C."/>
            <person name="Tapia R."/>
            <person name="Land M."/>
            <person name="Hauser L."/>
            <person name="Kyrpides N."/>
            <person name="Ivanova N."/>
            <person name="Pagani I."/>
            <person name="Brau L."/>
            <person name="Yates R."/>
            <person name="O'Hara G."/>
            <person name="Rui T."/>
            <person name="Howieson J."/>
            <person name="Reeve W."/>
            <person name="Woyke T."/>
        </authorList>
    </citation>
    <scope>NUCLEOTIDE SEQUENCE [LARGE SCALE GENOMIC DNA]</scope>
    <source>
        <strain evidence="8 9">WSM3557</strain>
    </source>
</reference>
<sequence precursor="true">MKLNSPQSIAIIVLALALLIAAIWTLQSFLPALVWAAIFAIAIWPLSERLQTYWGGRSDTTVPLLLTAAIGMIFMVPLFLVVLQASHEASDVIRWLHAAEASGLPAPYWLTRLPLGVQAATWWTQTLGHPFQASQLVAHLHEGSSLLMARELGTQVAHRAVLFVFTLLTLFFLLRGGEKLTLEMRRASGRIFGPHGERLACQMIASVRATLSGLVLVGLGEGLLLGIAYWIAGVPHPVLLGLFTAIAATIPFGAPIVFGLAALIQLAQGAVTAAIGIVIFGLVVLAIADHLIRPLLIGGTTKLPFIWVLFSILGGVETWGFLGLFVGPAIMASLILLWRELAAAPTASTNGHDKRPPSAVQHVANETQPLRTSFRVPTSEP</sequence>
<feature type="transmembrane region" description="Helical" evidence="7">
    <location>
        <begin position="239"/>
        <end position="264"/>
    </location>
</feature>
<feature type="transmembrane region" description="Helical" evidence="7">
    <location>
        <begin position="270"/>
        <end position="288"/>
    </location>
</feature>
<name>I4Z1K3_9HYPH</name>
<proteinExistence type="inferred from homology"/>
<keyword evidence="5 7" id="KW-0472">Membrane</keyword>
<organism evidence="8 9">
    <name type="scientific">Microvirga lotononidis</name>
    <dbReference type="NCBI Taxonomy" id="864069"/>
    <lineage>
        <taxon>Bacteria</taxon>
        <taxon>Pseudomonadati</taxon>
        <taxon>Pseudomonadota</taxon>
        <taxon>Alphaproteobacteria</taxon>
        <taxon>Hyphomicrobiales</taxon>
        <taxon>Methylobacteriaceae</taxon>
        <taxon>Microvirga</taxon>
    </lineage>
</organism>
<dbReference type="RefSeq" id="WP_009490345.1">
    <property type="nucleotide sequence ID" value="NZ_CP141050.1"/>
</dbReference>
<feature type="transmembrane region" description="Helical" evidence="7">
    <location>
        <begin position="213"/>
        <end position="232"/>
    </location>
</feature>
<dbReference type="PANTHER" id="PTHR21716:SF61">
    <property type="entry name" value="BLR8064 PROTEIN"/>
    <property type="match status" value="1"/>
</dbReference>
<feature type="transmembrane region" description="Helical" evidence="7">
    <location>
        <begin position="60"/>
        <end position="83"/>
    </location>
</feature>
<dbReference type="Proteomes" id="UP000003947">
    <property type="component" value="Unassembled WGS sequence"/>
</dbReference>
<evidence type="ECO:0000256" key="4">
    <source>
        <dbReference type="ARBA" id="ARBA00022989"/>
    </source>
</evidence>
<comment type="subcellular location">
    <subcellularLocation>
        <location evidence="1">Membrane</location>
        <topology evidence="1">Multi-pass membrane protein</topology>
    </subcellularLocation>
</comment>
<evidence type="ECO:0000256" key="7">
    <source>
        <dbReference type="SAM" id="Phobius"/>
    </source>
</evidence>
<evidence type="ECO:0000313" key="8">
    <source>
        <dbReference type="EMBL" id="EIM30095.1"/>
    </source>
</evidence>
<dbReference type="EMBL" id="JH660640">
    <property type="protein sequence ID" value="EIM30095.1"/>
    <property type="molecule type" value="Genomic_DNA"/>
</dbReference>
<keyword evidence="9" id="KW-1185">Reference proteome</keyword>
<dbReference type="HOGENOM" id="CLU_041771_1_0_5"/>
<comment type="similarity">
    <text evidence="2">Belongs to the autoinducer-2 exporter (AI-2E) (TC 2.A.86) family.</text>
</comment>
<feature type="transmembrane region" description="Helical" evidence="7">
    <location>
        <begin position="156"/>
        <end position="174"/>
    </location>
</feature>
<keyword evidence="3 7" id="KW-0812">Transmembrane</keyword>
<evidence type="ECO:0000256" key="1">
    <source>
        <dbReference type="ARBA" id="ARBA00004141"/>
    </source>
</evidence>
<evidence type="ECO:0000256" key="3">
    <source>
        <dbReference type="ARBA" id="ARBA00022692"/>
    </source>
</evidence>
<keyword evidence="4 7" id="KW-1133">Transmembrane helix</keyword>
<dbReference type="Pfam" id="PF01594">
    <property type="entry name" value="AI-2E_transport"/>
    <property type="match status" value="1"/>
</dbReference>
<evidence type="ECO:0000256" key="5">
    <source>
        <dbReference type="ARBA" id="ARBA00023136"/>
    </source>
</evidence>
<feature type="region of interest" description="Disordered" evidence="6">
    <location>
        <begin position="348"/>
        <end position="381"/>
    </location>
</feature>
<dbReference type="AlphaFoldDB" id="I4Z1K3"/>
<dbReference type="eggNOG" id="COG0628">
    <property type="taxonomic scope" value="Bacteria"/>
</dbReference>
<protein>
    <submittedName>
        <fullName evidence="8">Putative permease</fullName>
    </submittedName>
</protein>
<accession>I4Z1K3</accession>
<dbReference type="GO" id="GO:0016020">
    <property type="term" value="C:membrane"/>
    <property type="evidence" value="ECO:0007669"/>
    <property type="project" value="UniProtKB-SubCell"/>
</dbReference>
<gene>
    <name evidence="8" type="ORF">MicloDRAFT_00014160</name>
</gene>
<evidence type="ECO:0000256" key="6">
    <source>
        <dbReference type="SAM" id="MobiDB-lite"/>
    </source>
</evidence>
<dbReference type="PATRIC" id="fig|864069.3.peg.1573"/>